<sequence>MIGSGRSARRLRHLTVFAQVFAVGCSNETAPELPPDRANQDIVTKPQFWLEQRHGVSPERWLLDHQAASGTISPLTDVDIRKALLEASRRFSDSPRMIANRVVQLQAMLAQQGIAENALELLGDLSYPGPRKVQAEGFGARCQQYYLLRIRSQSKQRALSALKALTTGE</sequence>
<gene>
    <name evidence="1" type="ordered locus">RPE_3140</name>
</gene>
<reference evidence="1" key="1">
    <citation type="submission" date="2006-09" db="EMBL/GenBank/DDBJ databases">
        <title>Complete sequence of Rhodopseudomonas palustris BisA53.</title>
        <authorList>
            <consortium name="US DOE Joint Genome Institute"/>
            <person name="Copeland A."/>
            <person name="Lucas S."/>
            <person name="Lapidus A."/>
            <person name="Barry K."/>
            <person name="Detter J.C."/>
            <person name="Glavina del Rio T."/>
            <person name="Hammon N."/>
            <person name="Israni S."/>
            <person name="Dalin E."/>
            <person name="Tice H."/>
            <person name="Pitluck S."/>
            <person name="Chain P."/>
            <person name="Malfatti S."/>
            <person name="Shin M."/>
            <person name="Vergez L."/>
            <person name="Schmutz J."/>
            <person name="Larimer F."/>
            <person name="Land M."/>
            <person name="Hauser L."/>
            <person name="Pelletier D.A."/>
            <person name="Kyrpides N."/>
            <person name="Kim E."/>
            <person name="Harwood C.S."/>
            <person name="Oda Y."/>
            <person name="Richardson P."/>
        </authorList>
    </citation>
    <scope>NUCLEOTIDE SEQUENCE [LARGE SCALE GENOMIC DNA]</scope>
    <source>
        <strain evidence="1">BisA53</strain>
    </source>
</reference>
<name>Q07LV8_RHOP5</name>
<dbReference type="EMBL" id="CP000463">
    <property type="protein sequence ID" value="ABJ07076.1"/>
    <property type="molecule type" value="Genomic_DNA"/>
</dbReference>
<organism evidence="1">
    <name type="scientific">Rhodopseudomonas palustris (strain BisA53)</name>
    <dbReference type="NCBI Taxonomy" id="316055"/>
    <lineage>
        <taxon>Bacteria</taxon>
        <taxon>Pseudomonadati</taxon>
        <taxon>Pseudomonadota</taxon>
        <taxon>Alphaproteobacteria</taxon>
        <taxon>Hyphomicrobiales</taxon>
        <taxon>Nitrobacteraceae</taxon>
        <taxon>Rhodopseudomonas</taxon>
    </lineage>
</organism>
<dbReference type="OrthoDB" id="5609383at2"/>
<dbReference type="HOGENOM" id="CLU_126506_0_0_5"/>
<evidence type="ECO:0000313" key="1">
    <source>
        <dbReference type="EMBL" id="ABJ07076.1"/>
    </source>
</evidence>
<dbReference type="PROSITE" id="PS51257">
    <property type="entry name" value="PROKAR_LIPOPROTEIN"/>
    <property type="match status" value="1"/>
</dbReference>
<dbReference type="KEGG" id="rpe:RPE_3140"/>
<accession>Q07LV8</accession>
<dbReference type="STRING" id="316055.RPE_3140"/>
<protein>
    <submittedName>
        <fullName evidence="1">Uncharacterized protein</fullName>
    </submittedName>
</protein>
<dbReference type="AlphaFoldDB" id="Q07LV8"/>
<proteinExistence type="predicted"/>